<dbReference type="AlphaFoldDB" id="H5Y5G2"/>
<keyword evidence="3" id="KW-1185">Reference proteome</keyword>
<evidence type="ECO:0000313" key="3">
    <source>
        <dbReference type="Proteomes" id="UP000005104"/>
    </source>
</evidence>
<dbReference type="eggNOG" id="ENOG5033MTN">
    <property type="taxonomic scope" value="Bacteria"/>
</dbReference>
<gene>
    <name evidence="2" type="ORF">DesyoDRAFT_3388</name>
</gene>
<accession>H5Y5G2</accession>
<evidence type="ECO:0000256" key="1">
    <source>
        <dbReference type="SAM" id="Coils"/>
    </source>
</evidence>
<dbReference type="Proteomes" id="UP000005104">
    <property type="component" value="Chromosome"/>
</dbReference>
<name>H5Y5G2_9FIRM</name>
<feature type="coiled-coil region" evidence="1">
    <location>
        <begin position="24"/>
        <end position="51"/>
    </location>
</feature>
<sequence length="207" mass="24163">MRKLLRILFFILIIVVLNTGCSNQLDLKSKIESLENENADLRSKLEQVDSLSMAYQDYKDKQRFVAKESLIHALPIQNYKIIRPIAANTVIQVLDAAQCQDQRLWLHVSVPVYDSPINYKGWIPESETVRLTENNIKLVQGDLFIKEGTPIYEVDQYNQIESTVSTKISHDVRGRIEKRQDSYVYFMSPGGWYFWVQEKYLIFPVLE</sequence>
<keyword evidence="1" id="KW-0175">Coiled coil</keyword>
<dbReference type="HOGENOM" id="CLU_1324652_0_0_9"/>
<organism evidence="2 3">
    <name type="scientific">Desulfosporosinus youngiae DSM 17734</name>
    <dbReference type="NCBI Taxonomy" id="768710"/>
    <lineage>
        <taxon>Bacteria</taxon>
        <taxon>Bacillati</taxon>
        <taxon>Bacillota</taxon>
        <taxon>Clostridia</taxon>
        <taxon>Eubacteriales</taxon>
        <taxon>Desulfitobacteriaceae</taxon>
        <taxon>Desulfosporosinus</taxon>
    </lineage>
</organism>
<reference evidence="2 3" key="1">
    <citation type="submission" date="2011-11" db="EMBL/GenBank/DDBJ databases">
        <title>The Noncontiguous Finished genome of Desulfosporosinus youngiae DSM 17734.</title>
        <authorList>
            <consortium name="US DOE Joint Genome Institute (JGI-PGF)"/>
            <person name="Lucas S."/>
            <person name="Han J."/>
            <person name="Lapidus A."/>
            <person name="Cheng J.-F."/>
            <person name="Goodwin L."/>
            <person name="Pitluck S."/>
            <person name="Peters L."/>
            <person name="Ovchinnikova G."/>
            <person name="Lu M."/>
            <person name="Land M.L."/>
            <person name="Hauser L."/>
            <person name="Pester M."/>
            <person name="Spring S."/>
            <person name="Ollivier B."/>
            <person name="Rattei T."/>
            <person name="Klenk H.-P."/>
            <person name="Wagner M."/>
            <person name="Loy A."/>
            <person name="Woyke T.J."/>
        </authorList>
    </citation>
    <scope>NUCLEOTIDE SEQUENCE [LARGE SCALE GENOMIC DNA]</scope>
    <source>
        <strain evidence="2 3">DSM 17734</strain>
    </source>
</reference>
<protein>
    <recommendedName>
        <fullName evidence="4">SH3 domain-containing protein</fullName>
    </recommendedName>
</protein>
<evidence type="ECO:0008006" key="4">
    <source>
        <dbReference type="Google" id="ProtNLM"/>
    </source>
</evidence>
<proteinExistence type="predicted"/>
<dbReference type="EMBL" id="CM001441">
    <property type="protein sequence ID" value="EHQ90412.1"/>
    <property type="molecule type" value="Genomic_DNA"/>
</dbReference>
<dbReference type="OrthoDB" id="1797351at2"/>
<dbReference type="RefSeq" id="WP_007784804.1">
    <property type="nucleotide sequence ID" value="NZ_CM001441.1"/>
</dbReference>
<evidence type="ECO:0000313" key="2">
    <source>
        <dbReference type="EMBL" id="EHQ90412.1"/>
    </source>
</evidence>